<dbReference type="InterPro" id="IPR010992">
    <property type="entry name" value="IHF-like_DNA-bd_dom_sf"/>
</dbReference>
<evidence type="ECO:0000256" key="7">
    <source>
        <dbReference type="ARBA" id="ARBA00023172"/>
    </source>
</evidence>
<comment type="caution">
    <text evidence="11">The sequence shown here is derived from an EMBL/GenBank/DDBJ whole genome shotgun (WGS) entry which is preliminary data.</text>
</comment>
<keyword evidence="12" id="KW-1185">Reference proteome</keyword>
<dbReference type="Pfam" id="PF00216">
    <property type="entry name" value="Bac_DNA_binding"/>
    <property type="match status" value="1"/>
</dbReference>
<dbReference type="InterPro" id="IPR005685">
    <property type="entry name" value="IHF_beta"/>
</dbReference>
<dbReference type="InterPro" id="IPR000119">
    <property type="entry name" value="Hist_DNA-bd"/>
</dbReference>
<accession>A0ABV4BIW2</accession>
<proteinExistence type="inferred from homology"/>
<evidence type="ECO:0000256" key="6">
    <source>
        <dbReference type="ARBA" id="ARBA00023163"/>
    </source>
</evidence>
<dbReference type="NCBIfam" id="NF001222">
    <property type="entry name" value="PRK00199.1"/>
    <property type="match status" value="1"/>
</dbReference>
<evidence type="ECO:0000256" key="8">
    <source>
        <dbReference type="HAMAP-Rule" id="MF_00381"/>
    </source>
</evidence>
<dbReference type="Proteomes" id="UP001564408">
    <property type="component" value="Unassembled WGS sequence"/>
</dbReference>
<dbReference type="SUPFAM" id="SSF47729">
    <property type="entry name" value="IHF-like DNA-binding proteins"/>
    <property type="match status" value="1"/>
</dbReference>
<dbReference type="PANTHER" id="PTHR33175:SF5">
    <property type="entry name" value="INTEGRATION HOST FACTOR SUBUNIT BETA"/>
    <property type="match status" value="1"/>
</dbReference>
<comment type="function">
    <text evidence="8 10">This protein is one of the two subunits of integration host factor, a specific DNA-binding protein that functions in genetic recombination as well as in transcriptional and translational control.</text>
</comment>
<name>A0ABV4BIW2_9GAMM</name>
<keyword evidence="5 8" id="KW-0238">DNA-binding</keyword>
<evidence type="ECO:0000256" key="1">
    <source>
        <dbReference type="ARBA" id="ARBA00010529"/>
    </source>
</evidence>
<evidence type="ECO:0000256" key="5">
    <source>
        <dbReference type="ARBA" id="ARBA00023125"/>
    </source>
</evidence>
<dbReference type="EMBL" id="JBDKXB010000018">
    <property type="protein sequence ID" value="MEY6433257.1"/>
    <property type="molecule type" value="Genomic_DNA"/>
</dbReference>
<dbReference type="NCBIfam" id="TIGR00988">
    <property type="entry name" value="hip"/>
    <property type="match status" value="1"/>
</dbReference>
<gene>
    <name evidence="8 11" type="primary">ihfB</name>
    <name evidence="8" type="synonym">himD</name>
    <name evidence="11" type="ORF">ABC977_12675</name>
</gene>
<comment type="similarity">
    <text evidence="1 8 9">Belongs to the bacterial histone-like protein family.</text>
</comment>
<dbReference type="CDD" id="cd13836">
    <property type="entry name" value="IHF_B"/>
    <property type="match status" value="1"/>
</dbReference>
<keyword evidence="3 8" id="KW-0810">Translation regulation</keyword>
<reference evidence="11 12" key="1">
    <citation type="submission" date="2024-05" db="EMBL/GenBank/DDBJ databases">
        <title>Genome Sequence and Characterization of the New Strain Purple Sulfur Bacterium of Genus Thioalkalicoccus.</title>
        <authorList>
            <person name="Bryantseva I.A."/>
            <person name="Kyndt J.A."/>
            <person name="Imhoff J.F."/>
        </authorList>
    </citation>
    <scope>NUCLEOTIDE SEQUENCE [LARGE SCALE GENOMIC DNA]</scope>
    <source>
        <strain evidence="11 12">Um2</strain>
    </source>
</reference>
<organism evidence="11 12">
    <name type="scientific">Thioalkalicoccus limnaeus</name>
    <dbReference type="NCBI Taxonomy" id="120681"/>
    <lineage>
        <taxon>Bacteria</taxon>
        <taxon>Pseudomonadati</taxon>
        <taxon>Pseudomonadota</taxon>
        <taxon>Gammaproteobacteria</taxon>
        <taxon>Chromatiales</taxon>
        <taxon>Chromatiaceae</taxon>
        <taxon>Thioalkalicoccus</taxon>
    </lineage>
</organism>
<sequence length="116" mass="12842">MTKSELIDLLAAGQSHLAYKDIELAVRCILDQMSSTLASGDRIEIRGFGSFSLHYRPPRIGRNPKTGDAVALAGKYVPHFKPGKELRDRVNHAYQQDLEAADRAAIERPKRAVGAR</sequence>
<keyword evidence="6 8" id="KW-0804">Transcription</keyword>
<protein>
    <recommendedName>
        <fullName evidence="2 8">Integration host factor subunit beta</fullName>
        <shortName evidence="8">IHF-beta</shortName>
    </recommendedName>
</protein>
<evidence type="ECO:0000256" key="3">
    <source>
        <dbReference type="ARBA" id="ARBA00022845"/>
    </source>
</evidence>
<keyword evidence="7 8" id="KW-0233">DNA recombination</keyword>
<evidence type="ECO:0000313" key="11">
    <source>
        <dbReference type="EMBL" id="MEY6433257.1"/>
    </source>
</evidence>
<evidence type="ECO:0000256" key="2">
    <source>
        <dbReference type="ARBA" id="ARBA00018700"/>
    </source>
</evidence>
<keyword evidence="4 8" id="KW-0805">Transcription regulation</keyword>
<dbReference type="RefSeq" id="WP_369667642.1">
    <property type="nucleotide sequence ID" value="NZ_JBDKXB010000018.1"/>
</dbReference>
<dbReference type="InterPro" id="IPR020816">
    <property type="entry name" value="Histone-like_DNA-bd_CS"/>
</dbReference>
<dbReference type="PRINTS" id="PR01727">
    <property type="entry name" value="DNABINDINGHU"/>
</dbReference>
<evidence type="ECO:0000256" key="4">
    <source>
        <dbReference type="ARBA" id="ARBA00023015"/>
    </source>
</evidence>
<evidence type="ECO:0000313" key="12">
    <source>
        <dbReference type="Proteomes" id="UP001564408"/>
    </source>
</evidence>
<dbReference type="PANTHER" id="PTHR33175">
    <property type="entry name" value="DNA-BINDING PROTEIN HU"/>
    <property type="match status" value="1"/>
</dbReference>
<dbReference type="Gene3D" id="4.10.520.10">
    <property type="entry name" value="IHF-like DNA-binding proteins"/>
    <property type="match status" value="1"/>
</dbReference>
<comment type="subunit">
    <text evidence="8 10">Heterodimer of an alpha and a beta chain.</text>
</comment>
<evidence type="ECO:0000256" key="9">
    <source>
        <dbReference type="RuleBase" id="RU003939"/>
    </source>
</evidence>
<dbReference type="PROSITE" id="PS00045">
    <property type="entry name" value="HISTONE_LIKE"/>
    <property type="match status" value="1"/>
</dbReference>
<evidence type="ECO:0000256" key="10">
    <source>
        <dbReference type="RuleBase" id="RU003941"/>
    </source>
</evidence>
<dbReference type="HAMAP" id="MF_00381">
    <property type="entry name" value="IHF_beta"/>
    <property type="match status" value="1"/>
</dbReference>
<dbReference type="SMART" id="SM00411">
    <property type="entry name" value="BHL"/>
    <property type="match status" value="1"/>
</dbReference>